<gene>
    <name evidence="1" type="ORF">A1OE_760</name>
</gene>
<keyword evidence="2" id="KW-1185">Reference proteome</keyword>
<dbReference type="EMBL" id="CP003539">
    <property type="protein sequence ID" value="AFX98946.1"/>
    <property type="molecule type" value="Genomic_DNA"/>
</dbReference>
<sequence length="46" mass="5224">MSAQCLNFEIQFCRQKLSSAKLLLIAKIVIVSKLQKSGINYILIKK</sequence>
<name>K7ZCW6_9PROT</name>
<evidence type="ECO:0000313" key="2">
    <source>
        <dbReference type="Proteomes" id="UP000010077"/>
    </source>
</evidence>
<dbReference type="AlphaFoldDB" id="K7ZCW6"/>
<evidence type="ECO:0000313" key="1">
    <source>
        <dbReference type="EMBL" id="AFX98946.1"/>
    </source>
</evidence>
<reference evidence="1 2" key="1">
    <citation type="journal article" date="2012" name="Proc. Natl. Acad. Sci. U.S.A.">
        <title>Genome streamlining and chemical defense in a coral reef symbiosis.</title>
        <authorList>
            <person name="Kwan J.C."/>
            <person name="Donia M.S."/>
            <person name="Han A.W."/>
            <person name="Hirose E."/>
            <person name="Haygood M.G."/>
            <person name="Schmidt E.W."/>
        </authorList>
    </citation>
    <scope>NUCLEOTIDE SEQUENCE [LARGE SCALE GENOMIC DNA]</scope>
    <source>
        <strain evidence="1 2">L2</strain>
    </source>
</reference>
<proteinExistence type="predicted"/>
<accession>K7ZCW6</accession>
<organism evidence="1 2">
    <name type="scientific">Candidatus Endolissoclinum faulkneri L2</name>
    <dbReference type="NCBI Taxonomy" id="1193729"/>
    <lineage>
        <taxon>Bacteria</taxon>
        <taxon>Pseudomonadati</taxon>
        <taxon>Pseudomonadota</taxon>
        <taxon>Alphaproteobacteria</taxon>
        <taxon>Rhodospirillales</taxon>
        <taxon>Rhodospirillaceae</taxon>
        <taxon>Candidatus Endolissoclinum</taxon>
    </lineage>
</organism>
<protein>
    <submittedName>
        <fullName evidence="1">Uncharacterized protein</fullName>
    </submittedName>
</protein>
<dbReference type="KEGG" id="thal:A1OE_760"/>
<dbReference type="Proteomes" id="UP000010077">
    <property type="component" value="Chromosome"/>
</dbReference>
<dbReference type="HOGENOM" id="CLU_3181438_0_0_5"/>